<proteinExistence type="predicted"/>
<organism evidence="2 3">
    <name type="scientific">Mycobacterium asiaticum</name>
    <dbReference type="NCBI Taxonomy" id="1790"/>
    <lineage>
        <taxon>Bacteria</taxon>
        <taxon>Bacillati</taxon>
        <taxon>Actinomycetota</taxon>
        <taxon>Actinomycetes</taxon>
        <taxon>Mycobacteriales</taxon>
        <taxon>Mycobacteriaceae</taxon>
        <taxon>Mycobacterium</taxon>
    </lineage>
</organism>
<evidence type="ECO:0000313" key="3">
    <source>
        <dbReference type="Proteomes" id="UP000093928"/>
    </source>
</evidence>
<dbReference type="Proteomes" id="UP000093928">
    <property type="component" value="Unassembled WGS sequence"/>
</dbReference>
<accession>A0A1A3P8I9</accession>
<evidence type="ECO:0000313" key="2">
    <source>
        <dbReference type="EMBL" id="OBK30548.1"/>
    </source>
</evidence>
<reference evidence="2 3" key="1">
    <citation type="submission" date="2016-06" db="EMBL/GenBank/DDBJ databases">
        <authorList>
            <person name="Kjaerup R.B."/>
            <person name="Dalgaard T.S."/>
            <person name="Juul-Madsen H.R."/>
        </authorList>
    </citation>
    <scope>NUCLEOTIDE SEQUENCE [LARGE SCALE GENOMIC DNA]</scope>
    <source>
        <strain evidence="2 3">1165133.8</strain>
    </source>
</reference>
<dbReference type="EMBL" id="LZLS01000025">
    <property type="protein sequence ID" value="OBK30548.1"/>
    <property type="molecule type" value="Genomic_DNA"/>
</dbReference>
<name>A0A1A3P8I9_MYCAS</name>
<gene>
    <name evidence="2" type="ORF">A5634_15865</name>
</gene>
<dbReference type="AlphaFoldDB" id="A0A1A3P8I9"/>
<comment type="caution">
    <text evidence="2">The sequence shown here is derived from an EMBL/GenBank/DDBJ whole genome shotgun (WGS) entry which is preliminary data.</text>
</comment>
<sequence length="103" mass="11880">MYALRTGKILPHLLASDGDAGVDPEPQDSGESKDAERFRVRYHALLEEMVADWLDEHPECGNVIPAAEREQIEEYCERQIQHRWQIFIRDKDRPMGEDSDGPC</sequence>
<evidence type="ECO:0000256" key="1">
    <source>
        <dbReference type="SAM" id="MobiDB-lite"/>
    </source>
</evidence>
<protein>
    <submittedName>
        <fullName evidence="2">Uncharacterized protein</fullName>
    </submittedName>
</protein>
<feature type="region of interest" description="Disordered" evidence="1">
    <location>
        <begin position="14"/>
        <end position="35"/>
    </location>
</feature>